<dbReference type="PANTHER" id="PTHR33744">
    <property type="entry name" value="CARBOHYDRATE DIACID REGULATOR"/>
    <property type="match status" value="1"/>
</dbReference>
<dbReference type="InterPro" id="IPR042070">
    <property type="entry name" value="PucR_C-HTH_sf"/>
</dbReference>
<organism evidence="2 3">
    <name type="scientific">Cryobacterium psychrotolerans</name>
    <dbReference type="NCBI Taxonomy" id="386301"/>
    <lineage>
        <taxon>Bacteria</taxon>
        <taxon>Bacillati</taxon>
        <taxon>Actinomycetota</taxon>
        <taxon>Actinomycetes</taxon>
        <taxon>Micrococcales</taxon>
        <taxon>Microbacteriaceae</taxon>
        <taxon>Cryobacterium</taxon>
    </lineage>
</organism>
<dbReference type="AlphaFoldDB" id="A0A1G9D0X3"/>
<dbReference type="InterPro" id="IPR025736">
    <property type="entry name" value="PucR_C-HTH_dom"/>
</dbReference>
<dbReference type="Gene3D" id="1.10.10.2840">
    <property type="entry name" value="PucR C-terminal helix-turn-helix domain"/>
    <property type="match status" value="1"/>
</dbReference>
<dbReference type="OrthoDB" id="3190266at2"/>
<dbReference type="InterPro" id="IPR051448">
    <property type="entry name" value="CdaR-like_regulators"/>
</dbReference>
<feature type="domain" description="PucR C-terminal helix-turn-helix" evidence="1">
    <location>
        <begin position="339"/>
        <end position="395"/>
    </location>
</feature>
<dbReference type="Pfam" id="PF13556">
    <property type="entry name" value="HTH_30"/>
    <property type="match status" value="1"/>
</dbReference>
<evidence type="ECO:0000313" key="2">
    <source>
        <dbReference type="EMBL" id="SDK57588.1"/>
    </source>
</evidence>
<accession>A0A1G9D0X3</accession>
<sequence length="416" mass="44609">MEQGTGSNPSLADQAAELTLTLKVTTLLLNAVSMEEPVKALVGRVADLCHGAAVVYDADGAIVESSGEAPTRLIWNEVAASHATDQEFSIGRWHLRTRTVALHDGVHVLAIGTRSEDLLPRLGDVLLDTAERMLAAVNGIQHGASLRDRRDNAHVLATLQDGVLPSREHRHWGRLAQYKFPSYVPLRALEAAAPGGESATEAHVQRLIDSAKSFGVALLVSIRRLDQETPATISAVIPAAGRAEAWLNQVAQTLTVGTSAPFGALAETPAAFREAEMALEIARSRARSFAADAGPATATEIVRLDEVDLATWLLSQVDGQQLLARMRPILHELRGADTLHATLVTYLALDQNITATAQAMFVHANTIRYRLGKIEELFGEPVTSAAFVTNLYLCLQSPVLGRQRALGHQHDVAAGG</sequence>
<evidence type="ECO:0000259" key="1">
    <source>
        <dbReference type="Pfam" id="PF13556"/>
    </source>
</evidence>
<evidence type="ECO:0000313" key="3">
    <source>
        <dbReference type="Proteomes" id="UP000198701"/>
    </source>
</evidence>
<gene>
    <name evidence="2" type="ORF">SAMN05216282_10838</name>
</gene>
<protein>
    <submittedName>
        <fullName evidence="2">PucR C-terminal helix-turn-helix domain-containing protein</fullName>
    </submittedName>
</protein>
<proteinExistence type="predicted"/>
<dbReference type="RefSeq" id="WP_092323281.1">
    <property type="nucleotide sequence ID" value="NZ_FNFU01000008.1"/>
</dbReference>
<dbReference type="EMBL" id="FNFU01000008">
    <property type="protein sequence ID" value="SDK57588.1"/>
    <property type="molecule type" value="Genomic_DNA"/>
</dbReference>
<dbReference type="Proteomes" id="UP000198701">
    <property type="component" value="Unassembled WGS sequence"/>
</dbReference>
<name>A0A1G9D0X3_9MICO</name>
<reference evidence="2 3" key="1">
    <citation type="submission" date="2016-10" db="EMBL/GenBank/DDBJ databases">
        <authorList>
            <person name="de Groot N.N."/>
        </authorList>
    </citation>
    <scope>NUCLEOTIDE SEQUENCE [LARGE SCALE GENOMIC DNA]</scope>
    <source>
        <strain evidence="2 3">CGMCC 1.5382</strain>
    </source>
</reference>
<keyword evidence="3" id="KW-1185">Reference proteome</keyword>
<dbReference type="STRING" id="386301.SAMN05216282_10838"/>